<protein>
    <submittedName>
        <fullName evidence="1">Uncharacterized protein</fullName>
    </submittedName>
</protein>
<dbReference type="InterPro" id="IPR035940">
    <property type="entry name" value="CAP_sf"/>
</dbReference>
<gene>
    <name evidence="1" type="ORF">KIN20_018547</name>
</gene>
<evidence type="ECO:0000313" key="2">
    <source>
        <dbReference type="Proteomes" id="UP001196413"/>
    </source>
</evidence>
<keyword evidence="2" id="KW-1185">Reference proteome</keyword>
<reference evidence="1" key="1">
    <citation type="submission" date="2021-06" db="EMBL/GenBank/DDBJ databases">
        <title>Parelaphostrongylus tenuis whole genome reference sequence.</title>
        <authorList>
            <person name="Garwood T.J."/>
            <person name="Larsen P.A."/>
            <person name="Fountain-Jones N.M."/>
            <person name="Garbe J.R."/>
            <person name="Macchietto M.G."/>
            <person name="Kania S.A."/>
            <person name="Gerhold R.W."/>
            <person name="Richards J.E."/>
            <person name="Wolf T.M."/>
        </authorList>
    </citation>
    <scope>NUCLEOTIDE SEQUENCE</scope>
    <source>
        <strain evidence="1">MNPRO001-30</strain>
        <tissue evidence="1">Meninges</tissue>
    </source>
</reference>
<feature type="non-terminal residue" evidence="1">
    <location>
        <position position="121"/>
    </location>
</feature>
<comment type="caution">
    <text evidence="1">The sequence shown here is derived from an EMBL/GenBank/DDBJ whole genome shotgun (WGS) entry which is preliminary data.</text>
</comment>
<sequence length="121" mass="13585">VPKNCGATGHINSKLRALSLGLHNTFRMDLANGTVINGRKPTEKFPTASDMSLLTYDCELEEKAFNLSKMCLPFLDPRFSNTTFNYGTYTLSDERRPLSMYPDINVPKLFGVSDNICKMLI</sequence>
<dbReference type="Proteomes" id="UP001196413">
    <property type="component" value="Unassembled WGS sequence"/>
</dbReference>
<dbReference type="AlphaFoldDB" id="A0AAD5N256"/>
<organism evidence="1 2">
    <name type="scientific">Parelaphostrongylus tenuis</name>
    <name type="common">Meningeal worm</name>
    <dbReference type="NCBI Taxonomy" id="148309"/>
    <lineage>
        <taxon>Eukaryota</taxon>
        <taxon>Metazoa</taxon>
        <taxon>Ecdysozoa</taxon>
        <taxon>Nematoda</taxon>
        <taxon>Chromadorea</taxon>
        <taxon>Rhabditida</taxon>
        <taxon>Rhabditina</taxon>
        <taxon>Rhabditomorpha</taxon>
        <taxon>Strongyloidea</taxon>
        <taxon>Metastrongylidae</taxon>
        <taxon>Parelaphostrongylus</taxon>
    </lineage>
</organism>
<dbReference type="EMBL" id="JAHQIW010003694">
    <property type="protein sequence ID" value="KAJ1359752.1"/>
    <property type="molecule type" value="Genomic_DNA"/>
</dbReference>
<name>A0AAD5N256_PARTN</name>
<accession>A0AAD5N256</accession>
<dbReference type="Gene3D" id="3.40.33.10">
    <property type="entry name" value="CAP"/>
    <property type="match status" value="1"/>
</dbReference>
<evidence type="ECO:0000313" key="1">
    <source>
        <dbReference type="EMBL" id="KAJ1359752.1"/>
    </source>
</evidence>
<proteinExistence type="predicted"/>
<dbReference type="SUPFAM" id="SSF55797">
    <property type="entry name" value="PR-1-like"/>
    <property type="match status" value="1"/>
</dbReference>